<dbReference type="Pfam" id="PF00254">
    <property type="entry name" value="FKBP_C"/>
    <property type="match status" value="1"/>
</dbReference>
<feature type="compositionally biased region" description="Basic and acidic residues" evidence="9">
    <location>
        <begin position="337"/>
        <end position="365"/>
    </location>
</feature>
<evidence type="ECO:0000313" key="11">
    <source>
        <dbReference type="EMBL" id="RPB08682.1"/>
    </source>
</evidence>
<feature type="compositionally biased region" description="Basic and acidic residues" evidence="9">
    <location>
        <begin position="303"/>
        <end position="327"/>
    </location>
</feature>
<evidence type="ECO:0000313" key="12">
    <source>
        <dbReference type="Proteomes" id="UP000277580"/>
    </source>
</evidence>
<feature type="compositionally biased region" description="Acidic residues" evidence="9">
    <location>
        <begin position="180"/>
        <end position="216"/>
    </location>
</feature>
<feature type="compositionally biased region" description="Basic and acidic residues" evidence="9">
    <location>
        <begin position="230"/>
        <end position="261"/>
    </location>
</feature>
<dbReference type="AlphaFoldDB" id="A0A3N4KH83"/>
<evidence type="ECO:0000256" key="1">
    <source>
        <dbReference type="ARBA" id="ARBA00000971"/>
    </source>
</evidence>
<comment type="catalytic activity">
    <reaction evidence="1 7 8">
        <text>[protein]-peptidylproline (omega=180) = [protein]-peptidylproline (omega=0)</text>
        <dbReference type="Rhea" id="RHEA:16237"/>
        <dbReference type="Rhea" id="RHEA-COMP:10747"/>
        <dbReference type="Rhea" id="RHEA-COMP:10748"/>
        <dbReference type="ChEBI" id="CHEBI:83833"/>
        <dbReference type="ChEBI" id="CHEBI:83834"/>
        <dbReference type="EC" id="5.2.1.8"/>
    </reaction>
</comment>
<feature type="region of interest" description="Disordered" evidence="9">
    <location>
        <begin position="37"/>
        <end position="125"/>
    </location>
</feature>
<feature type="region of interest" description="Disordered" evidence="9">
    <location>
        <begin position="168"/>
        <end position="368"/>
    </location>
</feature>
<name>A0A3N4KH83_9PEZI</name>
<dbReference type="Proteomes" id="UP000277580">
    <property type="component" value="Unassembled WGS sequence"/>
</dbReference>
<comment type="similarity">
    <text evidence="3">Belongs to the FKBP-type PPIase family. FKBP3/4 subfamily.</text>
</comment>
<evidence type="ECO:0000256" key="6">
    <source>
        <dbReference type="ARBA" id="ARBA00023235"/>
    </source>
</evidence>
<keyword evidence="5 7" id="KW-0697">Rotamase</keyword>
<gene>
    <name evidence="11" type="ORF">P167DRAFT_336546</name>
</gene>
<dbReference type="InterPro" id="IPR041232">
    <property type="entry name" value="NPL"/>
</dbReference>
<dbReference type="FunFam" id="3.10.50.40:FF:000006">
    <property type="entry name" value="Peptidyl-prolyl cis-trans isomerase"/>
    <property type="match status" value="1"/>
</dbReference>
<dbReference type="InterPro" id="IPR001179">
    <property type="entry name" value="PPIase_FKBP_dom"/>
</dbReference>
<dbReference type="GO" id="GO:0003755">
    <property type="term" value="F:peptidyl-prolyl cis-trans isomerase activity"/>
    <property type="evidence" value="ECO:0007669"/>
    <property type="project" value="UniProtKB-KW"/>
</dbReference>
<organism evidence="11 12">
    <name type="scientific">Morchella conica CCBAS932</name>
    <dbReference type="NCBI Taxonomy" id="1392247"/>
    <lineage>
        <taxon>Eukaryota</taxon>
        <taxon>Fungi</taxon>
        <taxon>Dikarya</taxon>
        <taxon>Ascomycota</taxon>
        <taxon>Pezizomycotina</taxon>
        <taxon>Pezizomycetes</taxon>
        <taxon>Pezizales</taxon>
        <taxon>Morchellaceae</taxon>
        <taxon>Morchella</taxon>
    </lineage>
</organism>
<keyword evidence="6 7" id="KW-0413">Isomerase</keyword>
<dbReference type="EMBL" id="ML119160">
    <property type="protein sequence ID" value="RPB08682.1"/>
    <property type="molecule type" value="Genomic_DNA"/>
</dbReference>
<comment type="function">
    <text evidence="2">PPIase that acts as a histone chaperone. Histone proline isomerase that increases the rate of cis-trans isomerization at prolines on the histone H3 N-terminal tail. Proline isomerization influences H3 methylation thereby regulating gene expression.</text>
</comment>
<accession>A0A3N4KH83</accession>
<dbReference type="FunCoup" id="A0A3N4KH83">
    <property type="interactions" value="557"/>
</dbReference>
<evidence type="ECO:0000256" key="9">
    <source>
        <dbReference type="SAM" id="MobiDB-lite"/>
    </source>
</evidence>
<dbReference type="PIRSF" id="PIRSF001473">
    <property type="entry name" value="FK506-bp_FPR3"/>
    <property type="match status" value="1"/>
</dbReference>
<dbReference type="Gene3D" id="2.60.120.340">
    <property type="entry name" value="Nucleoplasmin core domain"/>
    <property type="match status" value="1"/>
</dbReference>
<evidence type="ECO:0000259" key="10">
    <source>
        <dbReference type="PROSITE" id="PS50059"/>
    </source>
</evidence>
<dbReference type="SUPFAM" id="SSF54534">
    <property type="entry name" value="FKBP-like"/>
    <property type="match status" value="1"/>
</dbReference>
<dbReference type="Pfam" id="PF17800">
    <property type="entry name" value="NPL"/>
    <property type="match status" value="1"/>
</dbReference>
<evidence type="ECO:0000256" key="3">
    <source>
        <dbReference type="ARBA" id="ARBA00007838"/>
    </source>
</evidence>
<keyword evidence="12" id="KW-1185">Reference proteome</keyword>
<dbReference type="Gene3D" id="3.10.50.40">
    <property type="match status" value="1"/>
</dbReference>
<dbReference type="PANTHER" id="PTHR43811:SF19">
    <property type="entry name" value="39 KDA FK506-BINDING NUCLEAR PROTEIN"/>
    <property type="match status" value="1"/>
</dbReference>
<comment type="subunit">
    <text evidence="4">Binds to histones H3 and H4.</text>
</comment>
<dbReference type="InterPro" id="IPR023566">
    <property type="entry name" value="PPIase_Fpr3/Fpr4-like"/>
</dbReference>
<evidence type="ECO:0000256" key="8">
    <source>
        <dbReference type="PROSITE-ProRule" id="PRU00277"/>
    </source>
</evidence>
<dbReference type="PANTHER" id="PTHR43811">
    <property type="entry name" value="FKBP-TYPE PEPTIDYL-PROLYL CIS-TRANS ISOMERASE FKPA"/>
    <property type="match status" value="1"/>
</dbReference>
<evidence type="ECO:0000256" key="4">
    <source>
        <dbReference type="ARBA" id="ARBA00011865"/>
    </source>
</evidence>
<dbReference type="GO" id="GO:0000785">
    <property type="term" value="C:chromatin"/>
    <property type="evidence" value="ECO:0007669"/>
    <property type="project" value="TreeGrafter"/>
</dbReference>
<dbReference type="GO" id="GO:0005730">
    <property type="term" value="C:nucleolus"/>
    <property type="evidence" value="ECO:0007669"/>
    <property type="project" value="TreeGrafter"/>
</dbReference>
<dbReference type="OrthoDB" id="77911at2759"/>
<dbReference type="PROSITE" id="PS50059">
    <property type="entry name" value="FKBP_PPIASE"/>
    <property type="match status" value="1"/>
</dbReference>
<evidence type="ECO:0000256" key="7">
    <source>
        <dbReference type="PIRNR" id="PIRNR001473"/>
    </source>
</evidence>
<protein>
    <recommendedName>
        <fullName evidence="7">FK506-binding protein</fullName>
        <ecNumber evidence="7">5.2.1.8</ecNumber>
    </recommendedName>
</protein>
<feature type="domain" description="PPIase FKBP-type" evidence="10">
    <location>
        <begin position="388"/>
        <end position="474"/>
    </location>
</feature>
<feature type="compositionally biased region" description="Acidic residues" evidence="9">
    <location>
        <begin position="109"/>
        <end position="125"/>
    </location>
</feature>
<feature type="compositionally biased region" description="Acidic residues" evidence="9">
    <location>
        <begin position="65"/>
        <end position="88"/>
    </location>
</feature>
<evidence type="ECO:0000256" key="2">
    <source>
        <dbReference type="ARBA" id="ARBA00002221"/>
    </source>
</evidence>
<sequence length="474" mass="51798">MSLLPVAIWGLQVKADGSISPAIANIPATFRVTMAAIDPTAKPKDPKQPLRSTLKIMRRPLQNPDFDEDDEDDEETDSESEEESEEEAPSVKGNKGSKKSAAPAKKAAEEDEDEDDLDLSDDDEYEIEEFTICTLDTERNYQQPLDIVIGEDEECFFKVVGNFDISLTGNYVVGSGDADKYDEDSDEGDDYDLSPDEDELELYGDESDSDDLDDLEDPRIQEIATDDEAEAKNAAKKAEKKGEKKDEKKKAEKKSLKRSADESEGEEPTIADLIAKAKEVKEAAVATAAPEKKLSKKQLKKLKANDGKAVDATADKGKKVQFAKELEQGPTPSPAATEKKSEKKSAEKPVAEKSTTEKKKPESKQPKIVQGISIMDSKVGTGAAAKKGNRLSMRYIGKLDNGKIFDSNTKGKPFTFQLGKGEVIQGWDIGLEGMQVGGERRLRIPPGSAYGKKSLPGIPANSTLIFDVKLIEIK</sequence>
<dbReference type="InParanoid" id="A0A3N4KH83"/>
<dbReference type="STRING" id="1392247.A0A3N4KH83"/>
<dbReference type="EC" id="5.2.1.8" evidence="7"/>
<evidence type="ECO:0000256" key="5">
    <source>
        <dbReference type="ARBA" id="ARBA00023110"/>
    </source>
</evidence>
<reference evidence="11 12" key="1">
    <citation type="journal article" date="2018" name="Nat. Ecol. Evol.">
        <title>Pezizomycetes genomes reveal the molecular basis of ectomycorrhizal truffle lifestyle.</title>
        <authorList>
            <person name="Murat C."/>
            <person name="Payen T."/>
            <person name="Noel B."/>
            <person name="Kuo A."/>
            <person name="Morin E."/>
            <person name="Chen J."/>
            <person name="Kohler A."/>
            <person name="Krizsan K."/>
            <person name="Balestrini R."/>
            <person name="Da Silva C."/>
            <person name="Montanini B."/>
            <person name="Hainaut M."/>
            <person name="Levati E."/>
            <person name="Barry K.W."/>
            <person name="Belfiori B."/>
            <person name="Cichocki N."/>
            <person name="Clum A."/>
            <person name="Dockter R.B."/>
            <person name="Fauchery L."/>
            <person name="Guy J."/>
            <person name="Iotti M."/>
            <person name="Le Tacon F."/>
            <person name="Lindquist E.A."/>
            <person name="Lipzen A."/>
            <person name="Malagnac F."/>
            <person name="Mello A."/>
            <person name="Molinier V."/>
            <person name="Miyauchi S."/>
            <person name="Poulain J."/>
            <person name="Riccioni C."/>
            <person name="Rubini A."/>
            <person name="Sitrit Y."/>
            <person name="Splivallo R."/>
            <person name="Traeger S."/>
            <person name="Wang M."/>
            <person name="Zifcakova L."/>
            <person name="Wipf D."/>
            <person name="Zambonelli A."/>
            <person name="Paolocci F."/>
            <person name="Nowrousian M."/>
            <person name="Ottonello S."/>
            <person name="Baldrian P."/>
            <person name="Spatafora J.W."/>
            <person name="Henrissat B."/>
            <person name="Nagy L.G."/>
            <person name="Aury J.M."/>
            <person name="Wincker P."/>
            <person name="Grigoriev I.V."/>
            <person name="Bonfante P."/>
            <person name="Martin F.M."/>
        </authorList>
    </citation>
    <scope>NUCLEOTIDE SEQUENCE [LARGE SCALE GENOMIC DNA]</scope>
    <source>
        <strain evidence="11 12">CCBAS932</strain>
    </source>
</reference>
<dbReference type="InterPro" id="IPR046357">
    <property type="entry name" value="PPIase_dom_sf"/>
</dbReference>
<proteinExistence type="inferred from homology"/>